<dbReference type="Proteomes" id="UP001212841">
    <property type="component" value="Unassembled WGS sequence"/>
</dbReference>
<sequence length="157" mass="16572">MSSSPSSAASPVFLPPSRSVSPNPQPRLHMSSGGSSHNNLEVPLPAKQPESSGKYKVNPQTSPKNANPITPSTKSRSPSPSPRITVQVATPIDKGTPSRTSAASKRKLEPVEGLSSYIRSIEGPRVKREQDVQIAPSLKIKEALEVGARTGSLSVKT</sequence>
<organism evidence="2 3">
    <name type="scientific">Rhizophlyctis rosea</name>
    <dbReference type="NCBI Taxonomy" id="64517"/>
    <lineage>
        <taxon>Eukaryota</taxon>
        <taxon>Fungi</taxon>
        <taxon>Fungi incertae sedis</taxon>
        <taxon>Chytridiomycota</taxon>
        <taxon>Chytridiomycota incertae sedis</taxon>
        <taxon>Chytridiomycetes</taxon>
        <taxon>Rhizophlyctidales</taxon>
        <taxon>Rhizophlyctidaceae</taxon>
        <taxon>Rhizophlyctis</taxon>
    </lineage>
</organism>
<feature type="compositionally biased region" description="Low complexity" evidence="1">
    <location>
        <begin position="68"/>
        <end position="85"/>
    </location>
</feature>
<feature type="compositionally biased region" description="Low complexity" evidence="1">
    <location>
        <begin position="1"/>
        <end position="11"/>
    </location>
</feature>
<feature type="non-terminal residue" evidence="2">
    <location>
        <position position="157"/>
    </location>
</feature>
<evidence type="ECO:0000256" key="1">
    <source>
        <dbReference type="SAM" id="MobiDB-lite"/>
    </source>
</evidence>
<keyword evidence="3" id="KW-1185">Reference proteome</keyword>
<dbReference type="AlphaFoldDB" id="A0AAD5X2V2"/>
<feature type="region of interest" description="Disordered" evidence="1">
    <location>
        <begin position="1"/>
        <end position="111"/>
    </location>
</feature>
<feature type="compositionally biased region" description="Polar residues" evidence="1">
    <location>
        <begin position="58"/>
        <end position="67"/>
    </location>
</feature>
<protein>
    <submittedName>
        <fullName evidence="2">Uncharacterized protein</fullName>
    </submittedName>
</protein>
<dbReference type="EMBL" id="JADGJD010000995">
    <property type="protein sequence ID" value="KAJ3047269.1"/>
    <property type="molecule type" value="Genomic_DNA"/>
</dbReference>
<name>A0AAD5X2V2_9FUNG</name>
<reference evidence="2" key="1">
    <citation type="submission" date="2020-05" db="EMBL/GenBank/DDBJ databases">
        <title>Phylogenomic resolution of chytrid fungi.</title>
        <authorList>
            <person name="Stajich J.E."/>
            <person name="Amses K."/>
            <person name="Simmons R."/>
            <person name="Seto K."/>
            <person name="Myers J."/>
            <person name="Bonds A."/>
            <person name="Quandt C.A."/>
            <person name="Barry K."/>
            <person name="Liu P."/>
            <person name="Grigoriev I."/>
            <person name="Longcore J.E."/>
            <person name="James T.Y."/>
        </authorList>
    </citation>
    <scope>NUCLEOTIDE SEQUENCE</scope>
    <source>
        <strain evidence="2">JEL0318</strain>
    </source>
</reference>
<comment type="caution">
    <text evidence="2">The sequence shown here is derived from an EMBL/GenBank/DDBJ whole genome shotgun (WGS) entry which is preliminary data.</text>
</comment>
<accession>A0AAD5X2V2</accession>
<evidence type="ECO:0000313" key="3">
    <source>
        <dbReference type="Proteomes" id="UP001212841"/>
    </source>
</evidence>
<evidence type="ECO:0000313" key="2">
    <source>
        <dbReference type="EMBL" id="KAJ3047269.1"/>
    </source>
</evidence>
<proteinExistence type="predicted"/>
<gene>
    <name evidence="2" type="ORF">HK097_011699</name>
</gene>